<sequence length="130" mass="13579">MERDEMSVAVGVGFSTLATAQAIARGVRLALERAGMNADALHTSARKRDSQPLREAADALRMKLVFHDEADLQKRDAEVVSRSALVMALAGVGSLAEAAALAGAGENSRLILEKFSLNGVSCAVAIASEL</sequence>
<dbReference type="InterPro" id="IPR036518">
    <property type="entry name" value="CobE/GbiG_C_sf"/>
</dbReference>
<dbReference type="Gene3D" id="3.30.420.180">
    <property type="entry name" value="CobE/GbiG C-terminal domain"/>
    <property type="match status" value="1"/>
</dbReference>
<dbReference type="OrthoDB" id="9963424at2"/>
<reference evidence="2 3" key="1">
    <citation type="submission" date="2019-11" db="EMBL/GenBank/DDBJ databases">
        <title>Whole-genome sequence of a Rhodoblastus acidophilus DSM 142.</title>
        <authorList>
            <person name="Kyndt J.A."/>
            <person name="Meyer T.E."/>
        </authorList>
    </citation>
    <scope>NUCLEOTIDE SEQUENCE [LARGE SCALE GENOMIC DNA]</scope>
    <source>
        <strain evidence="2 3">DSM 142</strain>
    </source>
</reference>
<dbReference type="SUPFAM" id="SSF159664">
    <property type="entry name" value="CobE/GbiG C-terminal domain-like"/>
    <property type="match status" value="1"/>
</dbReference>
<name>A0A6N8DQ19_RHOAC</name>
<accession>A0A6N8DQ19</accession>
<dbReference type="PANTHER" id="PTHR37477:SF1">
    <property type="entry name" value="COBALT-PRECORRIN-5A HYDROLASE"/>
    <property type="match status" value="1"/>
</dbReference>
<evidence type="ECO:0000313" key="2">
    <source>
        <dbReference type="EMBL" id="MTV32569.1"/>
    </source>
</evidence>
<evidence type="ECO:0000313" key="3">
    <source>
        <dbReference type="Proteomes" id="UP000439113"/>
    </source>
</evidence>
<comment type="caution">
    <text evidence="2">The sequence shown here is derived from an EMBL/GenBank/DDBJ whole genome shotgun (WGS) entry which is preliminary data.</text>
</comment>
<dbReference type="InterPro" id="IPR052553">
    <property type="entry name" value="CbiG_hydrolase"/>
</dbReference>
<protein>
    <recommendedName>
        <fullName evidence="1">CobE/GbiG C-terminal domain-containing protein</fullName>
    </recommendedName>
</protein>
<dbReference type="GO" id="GO:0009236">
    <property type="term" value="P:cobalamin biosynthetic process"/>
    <property type="evidence" value="ECO:0007669"/>
    <property type="project" value="InterPro"/>
</dbReference>
<evidence type="ECO:0000259" key="1">
    <source>
        <dbReference type="Pfam" id="PF01890"/>
    </source>
</evidence>
<organism evidence="2 3">
    <name type="scientific">Rhodoblastus acidophilus</name>
    <name type="common">Rhodopseudomonas acidophila</name>
    <dbReference type="NCBI Taxonomy" id="1074"/>
    <lineage>
        <taxon>Bacteria</taxon>
        <taxon>Pseudomonadati</taxon>
        <taxon>Pseudomonadota</taxon>
        <taxon>Alphaproteobacteria</taxon>
        <taxon>Hyphomicrobiales</taxon>
        <taxon>Rhodoblastaceae</taxon>
        <taxon>Rhodoblastus</taxon>
    </lineage>
</organism>
<dbReference type="PANTHER" id="PTHR37477">
    <property type="entry name" value="COBALT-PRECORRIN-5A HYDROLASE"/>
    <property type="match status" value="1"/>
</dbReference>
<dbReference type="EMBL" id="WNKS01000018">
    <property type="protein sequence ID" value="MTV32569.1"/>
    <property type="molecule type" value="Genomic_DNA"/>
</dbReference>
<proteinExistence type="predicted"/>
<dbReference type="RefSeq" id="WP_155447259.1">
    <property type="nucleotide sequence ID" value="NZ_JAOQNR010000007.1"/>
</dbReference>
<dbReference type="Proteomes" id="UP000439113">
    <property type="component" value="Unassembled WGS sequence"/>
</dbReference>
<dbReference type="InterPro" id="IPR002750">
    <property type="entry name" value="CobE/GbiG_C"/>
</dbReference>
<gene>
    <name evidence="2" type="ORF">GJ654_16405</name>
</gene>
<feature type="domain" description="CobE/GbiG C-terminal" evidence="1">
    <location>
        <begin position="9"/>
        <end position="125"/>
    </location>
</feature>
<dbReference type="Pfam" id="PF01890">
    <property type="entry name" value="CbiG_C"/>
    <property type="match status" value="1"/>
</dbReference>
<dbReference type="AlphaFoldDB" id="A0A6N8DQ19"/>